<dbReference type="EMBL" id="AVOT02006677">
    <property type="protein sequence ID" value="MBW0482173.1"/>
    <property type="molecule type" value="Genomic_DNA"/>
</dbReference>
<gene>
    <name evidence="2" type="ORF">O181_021888</name>
</gene>
<evidence type="ECO:0000313" key="3">
    <source>
        <dbReference type="Proteomes" id="UP000765509"/>
    </source>
</evidence>
<feature type="compositionally biased region" description="Basic residues" evidence="1">
    <location>
        <begin position="1"/>
        <end position="10"/>
    </location>
</feature>
<feature type="compositionally biased region" description="Low complexity" evidence="1">
    <location>
        <begin position="11"/>
        <end position="24"/>
    </location>
</feature>
<evidence type="ECO:0000256" key="1">
    <source>
        <dbReference type="SAM" id="MobiDB-lite"/>
    </source>
</evidence>
<name>A0A9Q3CFR5_9BASI</name>
<feature type="region of interest" description="Disordered" evidence="1">
    <location>
        <begin position="1"/>
        <end position="59"/>
    </location>
</feature>
<accession>A0A9Q3CFR5</accession>
<reference evidence="2" key="1">
    <citation type="submission" date="2021-03" db="EMBL/GenBank/DDBJ databases">
        <title>Draft genome sequence of rust myrtle Austropuccinia psidii MF-1, a brazilian biotype.</title>
        <authorList>
            <person name="Quecine M.C."/>
            <person name="Pachon D.M.R."/>
            <person name="Bonatelli M.L."/>
            <person name="Correr F.H."/>
            <person name="Franceschini L.M."/>
            <person name="Leite T.F."/>
            <person name="Margarido G.R.A."/>
            <person name="Almeida C.A."/>
            <person name="Ferrarezi J.A."/>
            <person name="Labate C.A."/>
        </authorList>
    </citation>
    <scope>NUCLEOTIDE SEQUENCE</scope>
    <source>
        <strain evidence="2">MF-1</strain>
    </source>
</reference>
<dbReference type="AlphaFoldDB" id="A0A9Q3CFR5"/>
<feature type="compositionally biased region" description="Low complexity" evidence="1">
    <location>
        <begin position="36"/>
        <end position="52"/>
    </location>
</feature>
<dbReference type="Proteomes" id="UP000765509">
    <property type="component" value="Unassembled WGS sequence"/>
</dbReference>
<protein>
    <submittedName>
        <fullName evidence="2">Uncharacterized protein</fullName>
    </submittedName>
</protein>
<keyword evidence="3" id="KW-1185">Reference proteome</keyword>
<feature type="compositionally biased region" description="Polar residues" evidence="1">
    <location>
        <begin position="25"/>
        <end position="35"/>
    </location>
</feature>
<sequence length="130" mass="14638">MPSRKFHRHIIPSTPRSLRPSLSTVPSSVPQPTFNPSTTKTPSLTSPASPASFLQSRTSPMSTPQTCNLCPEHSIIVELKDCHYHSQLPSCFKEESVGLSELTQRIQRWVMRVNILWPDCSVGLKKELKR</sequence>
<organism evidence="2 3">
    <name type="scientific">Austropuccinia psidii MF-1</name>
    <dbReference type="NCBI Taxonomy" id="1389203"/>
    <lineage>
        <taxon>Eukaryota</taxon>
        <taxon>Fungi</taxon>
        <taxon>Dikarya</taxon>
        <taxon>Basidiomycota</taxon>
        <taxon>Pucciniomycotina</taxon>
        <taxon>Pucciniomycetes</taxon>
        <taxon>Pucciniales</taxon>
        <taxon>Sphaerophragmiaceae</taxon>
        <taxon>Austropuccinia</taxon>
    </lineage>
</organism>
<comment type="caution">
    <text evidence="2">The sequence shown here is derived from an EMBL/GenBank/DDBJ whole genome shotgun (WGS) entry which is preliminary data.</text>
</comment>
<proteinExistence type="predicted"/>
<evidence type="ECO:0000313" key="2">
    <source>
        <dbReference type="EMBL" id="MBW0482173.1"/>
    </source>
</evidence>